<dbReference type="EMBL" id="JACHJB010000003">
    <property type="protein sequence ID" value="MBB6350910.1"/>
    <property type="molecule type" value="Genomic_DNA"/>
</dbReference>
<proteinExistence type="predicted"/>
<dbReference type="AlphaFoldDB" id="A0A7X0CB69"/>
<accession>A0A7X0CB69</accession>
<organism evidence="1 2">
    <name type="scientific">Nonomuraea muscovyensis</name>
    <dbReference type="NCBI Taxonomy" id="1124761"/>
    <lineage>
        <taxon>Bacteria</taxon>
        <taxon>Bacillati</taxon>
        <taxon>Actinomycetota</taxon>
        <taxon>Actinomycetes</taxon>
        <taxon>Streptosporangiales</taxon>
        <taxon>Streptosporangiaceae</taxon>
        <taxon>Nonomuraea</taxon>
    </lineage>
</organism>
<gene>
    <name evidence="1" type="ORF">FHU36_007482</name>
</gene>
<comment type="caution">
    <text evidence="1">The sequence shown here is derived from an EMBL/GenBank/DDBJ whole genome shotgun (WGS) entry which is preliminary data.</text>
</comment>
<keyword evidence="2" id="KW-1185">Reference proteome</keyword>
<sequence length="53" mass="5675">MYSHGESSHGHRRSCVLQGLPRSFLLTQAFLVSRPGNTVLTPGTESTGGAYRG</sequence>
<evidence type="ECO:0000313" key="1">
    <source>
        <dbReference type="EMBL" id="MBB6350910.1"/>
    </source>
</evidence>
<dbReference type="Proteomes" id="UP000583800">
    <property type="component" value="Unassembled WGS sequence"/>
</dbReference>
<name>A0A7X0CB69_9ACTN</name>
<evidence type="ECO:0000313" key="2">
    <source>
        <dbReference type="Proteomes" id="UP000583800"/>
    </source>
</evidence>
<protein>
    <submittedName>
        <fullName evidence="1">Uncharacterized protein</fullName>
    </submittedName>
</protein>
<reference evidence="1 2" key="1">
    <citation type="submission" date="2020-08" db="EMBL/GenBank/DDBJ databases">
        <title>Sequencing the genomes of 1000 actinobacteria strains.</title>
        <authorList>
            <person name="Klenk H.-P."/>
        </authorList>
    </citation>
    <scope>NUCLEOTIDE SEQUENCE [LARGE SCALE GENOMIC DNA]</scope>
    <source>
        <strain evidence="1 2">DSM 45913</strain>
    </source>
</reference>